<evidence type="ECO:0000256" key="1">
    <source>
        <dbReference type="SAM" id="MobiDB-lite"/>
    </source>
</evidence>
<proteinExistence type="predicted"/>
<reference evidence="2" key="1">
    <citation type="submission" date="2020-03" db="EMBL/GenBank/DDBJ databases">
        <authorList>
            <person name="Weist P."/>
        </authorList>
    </citation>
    <scope>NUCLEOTIDE SEQUENCE</scope>
</reference>
<name>A0A9N7UBT9_PLEPL</name>
<organism evidence="2 3">
    <name type="scientific">Pleuronectes platessa</name>
    <name type="common">European plaice</name>
    <dbReference type="NCBI Taxonomy" id="8262"/>
    <lineage>
        <taxon>Eukaryota</taxon>
        <taxon>Metazoa</taxon>
        <taxon>Chordata</taxon>
        <taxon>Craniata</taxon>
        <taxon>Vertebrata</taxon>
        <taxon>Euteleostomi</taxon>
        <taxon>Actinopterygii</taxon>
        <taxon>Neopterygii</taxon>
        <taxon>Teleostei</taxon>
        <taxon>Neoteleostei</taxon>
        <taxon>Acanthomorphata</taxon>
        <taxon>Carangaria</taxon>
        <taxon>Pleuronectiformes</taxon>
        <taxon>Pleuronectoidei</taxon>
        <taxon>Pleuronectidae</taxon>
        <taxon>Pleuronectes</taxon>
    </lineage>
</organism>
<keyword evidence="3" id="KW-1185">Reference proteome</keyword>
<dbReference type="Proteomes" id="UP001153269">
    <property type="component" value="Unassembled WGS sequence"/>
</dbReference>
<feature type="region of interest" description="Disordered" evidence="1">
    <location>
        <begin position="1"/>
        <end position="80"/>
    </location>
</feature>
<gene>
    <name evidence="2" type="ORF">PLEPLA_LOCUS16788</name>
</gene>
<evidence type="ECO:0000313" key="2">
    <source>
        <dbReference type="EMBL" id="CAB1428813.1"/>
    </source>
</evidence>
<protein>
    <submittedName>
        <fullName evidence="2">Uncharacterized protein</fullName>
    </submittedName>
</protein>
<evidence type="ECO:0000313" key="3">
    <source>
        <dbReference type="Proteomes" id="UP001153269"/>
    </source>
</evidence>
<dbReference type="AlphaFoldDB" id="A0A9N7UBT9"/>
<accession>A0A9N7UBT9</accession>
<comment type="caution">
    <text evidence="2">The sequence shown here is derived from an EMBL/GenBank/DDBJ whole genome shotgun (WGS) entry which is preliminary data.</text>
</comment>
<dbReference type="EMBL" id="CADEAL010001090">
    <property type="protein sequence ID" value="CAB1428813.1"/>
    <property type="molecule type" value="Genomic_DNA"/>
</dbReference>
<sequence length="167" mass="17721">MAWPFLTDILRRKRRRSGPSAPIPRRQAPPAGHQPGVPRENKPTPAGMKQSHSPHSPRLPLPSPALSAFSRPTVSLPTCPARLPYDLVADKTRGPRGAQPPVPALPPHTNCINTAPLSSARQAGRQWAACVSGAWLQPITQRLSVFVNHALSKQAAGVGGKAISTAA</sequence>